<reference evidence="2 3" key="1">
    <citation type="journal article" date="2019" name="mSystems">
        <title>Life at home and on the roam: Genomic adaptions reflect the dual lifestyle of an intracellular, facultative symbiont.</title>
        <authorList>
            <person name="Burgsdorf I."/>
        </authorList>
    </citation>
    <scope>NUCLEOTIDE SEQUENCE [LARGE SCALE GENOMIC DNA]</scope>
    <source>
        <strain evidence="2">277cV</strain>
    </source>
</reference>
<proteinExistence type="predicted"/>
<keyword evidence="1" id="KW-0472">Membrane</keyword>
<dbReference type="EMBL" id="SRMO01000084">
    <property type="protein sequence ID" value="TGG90922.1"/>
    <property type="molecule type" value="Genomic_DNA"/>
</dbReference>
<protein>
    <submittedName>
        <fullName evidence="2">Uncharacterized protein</fullName>
    </submittedName>
</protein>
<dbReference type="AlphaFoldDB" id="A0A524RLK6"/>
<keyword evidence="1" id="KW-1133">Transmembrane helix</keyword>
<organism evidence="2 3">
    <name type="scientific">Aphanocapsa feldmannii 277cV</name>
    <dbReference type="NCBI Taxonomy" id="2507553"/>
    <lineage>
        <taxon>Bacteria</taxon>
        <taxon>Bacillati</taxon>
        <taxon>Cyanobacteriota</taxon>
        <taxon>Cyanophyceae</taxon>
        <taxon>Oscillatoriophycideae</taxon>
        <taxon>Chroococcales</taxon>
        <taxon>Microcystaceae</taxon>
        <taxon>Aphanocapsa</taxon>
    </lineage>
</organism>
<evidence type="ECO:0000256" key="1">
    <source>
        <dbReference type="SAM" id="Phobius"/>
    </source>
</evidence>
<keyword evidence="1" id="KW-0812">Transmembrane</keyword>
<sequence length="70" mass="7850">MSIHREQVRKAFNDHKELLAFLGCMVVGISFTAAAWNVSSAAHRWNRCAVLWQSEPTDQALTYAIQRCGG</sequence>
<accession>A0A524RLK6</accession>
<feature type="transmembrane region" description="Helical" evidence="1">
    <location>
        <begin position="18"/>
        <end position="38"/>
    </location>
</feature>
<name>A0A524RLK6_9CHRO</name>
<gene>
    <name evidence="2" type="ORF">ERJ67_09475</name>
</gene>
<evidence type="ECO:0000313" key="3">
    <source>
        <dbReference type="Proteomes" id="UP000317990"/>
    </source>
</evidence>
<evidence type="ECO:0000313" key="2">
    <source>
        <dbReference type="EMBL" id="TGG90922.1"/>
    </source>
</evidence>
<comment type="caution">
    <text evidence="2">The sequence shown here is derived from an EMBL/GenBank/DDBJ whole genome shotgun (WGS) entry which is preliminary data.</text>
</comment>
<dbReference type="Proteomes" id="UP000317990">
    <property type="component" value="Unassembled WGS sequence"/>
</dbReference>